<gene>
    <name evidence="1" type="ORF">NSU_1123</name>
</gene>
<dbReference type="EMBL" id="AGFM01000014">
    <property type="protein sequence ID" value="EHJ61809.1"/>
    <property type="molecule type" value="Genomic_DNA"/>
</dbReference>
<dbReference type="PATRIC" id="fig|1088721.3.peg.1108"/>
<organism evidence="1 2">
    <name type="scientific">Novosphingobium pentaromativorans US6-1</name>
    <dbReference type="NCBI Taxonomy" id="1088721"/>
    <lineage>
        <taxon>Bacteria</taxon>
        <taxon>Pseudomonadati</taxon>
        <taxon>Pseudomonadota</taxon>
        <taxon>Alphaproteobacteria</taxon>
        <taxon>Sphingomonadales</taxon>
        <taxon>Sphingomonadaceae</taxon>
        <taxon>Novosphingobium</taxon>
    </lineage>
</organism>
<name>G6E9V2_9SPHN</name>
<proteinExistence type="predicted"/>
<dbReference type="Proteomes" id="UP000004030">
    <property type="component" value="Unassembled WGS sequence"/>
</dbReference>
<dbReference type="AlphaFoldDB" id="G6E9V2"/>
<keyword evidence="2" id="KW-1185">Reference proteome</keyword>
<evidence type="ECO:0000313" key="1">
    <source>
        <dbReference type="EMBL" id="EHJ61809.1"/>
    </source>
</evidence>
<protein>
    <submittedName>
        <fullName evidence="1">Uncharacterized protein</fullName>
    </submittedName>
</protein>
<sequence>MHEGAQIDQCTLVDRRVGARLIFGKWLWSGVHQNIPGSCATEESKSIDEALGSAHSKLQSLAILIAYLLAILSDPATHCLTALKQHFRSAASGRSPGRAKRAARSLAESCAPSRSLARKEMACSRMGEGPAWCAAAHKAQAQASMLQDVGRARHTCCRIYNLREGHMKSRECARLARPG</sequence>
<evidence type="ECO:0000313" key="2">
    <source>
        <dbReference type="Proteomes" id="UP000004030"/>
    </source>
</evidence>
<reference evidence="1 2" key="1">
    <citation type="journal article" date="2012" name="J. Bacteriol.">
        <title>Genome sequence of benzo(a)pyrene-degrading bacterium Novosphingobium pentaromativorans US6-1.</title>
        <authorList>
            <person name="Luo Y.R."/>
            <person name="Kang S.G."/>
            <person name="Kim S.J."/>
            <person name="Kim M.R."/>
            <person name="Li N."/>
            <person name="Lee J.H."/>
            <person name="Kwon K.K."/>
        </authorList>
    </citation>
    <scope>NUCLEOTIDE SEQUENCE [LARGE SCALE GENOMIC DNA]</scope>
    <source>
        <strain evidence="1 2">US6-1</strain>
    </source>
</reference>
<accession>G6E9V2</accession>
<comment type="caution">
    <text evidence="1">The sequence shown here is derived from an EMBL/GenBank/DDBJ whole genome shotgun (WGS) entry which is preliminary data.</text>
</comment>